<dbReference type="AlphaFoldDB" id="A0A9P0Q4M6"/>
<keyword evidence="3" id="KW-1185">Reference proteome</keyword>
<evidence type="ECO:0000313" key="2">
    <source>
        <dbReference type="EMBL" id="CAH2010006.1"/>
    </source>
</evidence>
<feature type="chain" id="PRO_5040496436" evidence="1">
    <location>
        <begin position="22"/>
        <end position="87"/>
    </location>
</feature>
<name>A0A9P0Q4M6_ACAOB</name>
<evidence type="ECO:0000313" key="3">
    <source>
        <dbReference type="Proteomes" id="UP001152888"/>
    </source>
</evidence>
<dbReference type="EMBL" id="CAKOFQ010007937">
    <property type="protein sequence ID" value="CAH2010006.1"/>
    <property type="molecule type" value="Genomic_DNA"/>
</dbReference>
<comment type="caution">
    <text evidence="2">The sequence shown here is derived from an EMBL/GenBank/DDBJ whole genome shotgun (WGS) entry which is preliminary data.</text>
</comment>
<feature type="signal peptide" evidence="1">
    <location>
        <begin position="1"/>
        <end position="21"/>
    </location>
</feature>
<evidence type="ECO:0000256" key="1">
    <source>
        <dbReference type="SAM" id="SignalP"/>
    </source>
</evidence>
<dbReference type="Proteomes" id="UP001152888">
    <property type="component" value="Unassembled WGS sequence"/>
</dbReference>
<keyword evidence="1" id="KW-0732">Signal</keyword>
<organism evidence="2 3">
    <name type="scientific">Acanthoscelides obtectus</name>
    <name type="common">Bean weevil</name>
    <name type="synonym">Bruchus obtectus</name>
    <dbReference type="NCBI Taxonomy" id="200917"/>
    <lineage>
        <taxon>Eukaryota</taxon>
        <taxon>Metazoa</taxon>
        <taxon>Ecdysozoa</taxon>
        <taxon>Arthropoda</taxon>
        <taxon>Hexapoda</taxon>
        <taxon>Insecta</taxon>
        <taxon>Pterygota</taxon>
        <taxon>Neoptera</taxon>
        <taxon>Endopterygota</taxon>
        <taxon>Coleoptera</taxon>
        <taxon>Polyphaga</taxon>
        <taxon>Cucujiformia</taxon>
        <taxon>Chrysomeloidea</taxon>
        <taxon>Chrysomelidae</taxon>
        <taxon>Bruchinae</taxon>
        <taxon>Bruchini</taxon>
        <taxon>Acanthoscelides</taxon>
    </lineage>
</organism>
<dbReference type="OrthoDB" id="6777810at2759"/>
<reference evidence="2" key="1">
    <citation type="submission" date="2022-03" db="EMBL/GenBank/DDBJ databases">
        <authorList>
            <person name="Sayadi A."/>
        </authorList>
    </citation>
    <scope>NUCLEOTIDE SEQUENCE</scope>
</reference>
<proteinExistence type="predicted"/>
<accession>A0A9P0Q4M6</accession>
<gene>
    <name evidence="2" type="ORF">ACAOBT_LOCUS31253</name>
</gene>
<sequence>MKCAIFIFAVISCLVMCSVESVPAPLPQPLGFWDLFGYGGGSSTSSRRQARRYNSEGGGQRYKEICRVHQSDAYTYPGSVGSVICPY</sequence>
<protein>
    <submittedName>
        <fullName evidence="2">Uncharacterized protein</fullName>
    </submittedName>
</protein>